<evidence type="ECO:0000313" key="5">
    <source>
        <dbReference type="EMBL" id="TYR55583.1"/>
    </source>
</evidence>
<reference evidence="5 6" key="1">
    <citation type="submission" date="2019-08" db="EMBL/GenBank/DDBJ databases">
        <title>Draft genome for granaticin producer strain Streptomyces parvus C05.</title>
        <authorList>
            <person name="Gonzalez-Pimentel J.L."/>
        </authorList>
    </citation>
    <scope>NUCLEOTIDE SEQUENCE [LARGE SCALE GENOMIC DNA]</scope>
    <source>
        <strain evidence="5 6">C05</strain>
    </source>
</reference>
<evidence type="ECO:0000256" key="2">
    <source>
        <dbReference type="SAM" id="MobiDB-lite"/>
    </source>
</evidence>
<dbReference type="InterPro" id="IPR000782">
    <property type="entry name" value="FAS1_domain"/>
</dbReference>
<keyword evidence="6" id="KW-1185">Reference proteome</keyword>
<dbReference type="FunFam" id="2.30.180.10:FF:000019">
    <property type="entry name" value="Cell surface lipoprotein"/>
    <property type="match status" value="1"/>
</dbReference>
<feature type="signal peptide" evidence="3">
    <location>
        <begin position="1"/>
        <end position="24"/>
    </location>
</feature>
<feature type="region of interest" description="Disordered" evidence="2">
    <location>
        <begin position="30"/>
        <end position="67"/>
    </location>
</feature>
<comment type="caution">
    <text evidence="5">The sequence shown here is derived from an EMBL/GenBank/DDBJ whole genome shotgun (WGS) entry which is preliminary data.</text>
</comment>
<name>A0A5D4IVG3_9ACTN</name>
<feature type="chain" id="PRO_5022846695" evidence="3">
    <location>
        <begin position="25"/>
        <end position="218"/>
    </location>
</feature>
<feature type="domain" description="FAS1" evidence="4">
    <location>
        <begin position="84"/>
        <end position="214"/>
    </location>
</feature>
<dbReference type="SUPFAM" id="SSF82153">
    <property type="entry name" value="FAS1 domain"/>
    <property type="match status" value="1"/>
</dbReference>
<dbReference type="PANTHER" id="PTHR10900">
    <property type="entry name" value="PERIOSTIN-RELATED"/>
    <property type="match status" value="1"/>
</dbReference>
<dbReference type="InterPro" id="IPR036378">
    <property type="entry name" value="FAS1_dom_sf"/>
</dbReference>
<dbReference type="RefSeq" id="WP_148903819.1">
    <property type="nucleotide sequence ID" value="NZ_VSZQ01000147.1"/>
</dbReference>
<dbReference type="SMART" id="SM00554">
    <property type="entry name" value="FAS1"/>
    <property type="match status" value="1"/>
</dbReference>
<evidence type="ECO:0000256" key="3">
    <source>
        <dbReference type="SAM" id="SignalP"/>
    </source>
</evidence>
<proteinExistence type="predicted"/>
<dbReference type="PROSITE" id="PS50213">
    <property type="entry name" value="FAS1"/>
    <property type="match status" value="1"/>
</dbReference>
<evidence type="ECO:0000259" key="4">
    <source>
        <dbReference type="PROSITE" id="PS50213"/>
    </source>
</evidence>
<dbReference type="GO" id="GO:0031012">
    <property type="term" value="C:extracellular matrix"/>
    <property type="evidence" value="ECO:0007669"/>
    <property type="project" value="TreeGrafter"/>
</dbReference>
<dbReference type="GO" id="GO:0030198">
    <property type="term" value="P:extracellular matrix organization"/>
    <property type="evidence" value="ECO:0007669"/>
    <property type="project" value="TreeGrafter"/>
</dbReference>
<gene>
    <name evidence="5" type="ORF">FY004_24495</name>
</gene>
<organism evidence="5 6">
    <name type="scientific">Streptomyces parvus</name>
    <dbReference type="NCBI Taxonomy" id="66428"/>
    <lineage>
        <taxon>Bacteria</taxon>
        <taxon>Bacillati</taxon>
        <taxon>Actinomycetota</taxon>
        <taxon>Actinomycetes</taxon>
        <taxon>Kitasatosporales</taxon>
        <taxon>Streptomycetaceae</taxon>
        <taxon>Streptomyces</taxon>
    </lineage>
</organism>
<evidence type="ECO:0000313" key="6">
    <source>
        <dbReference type="Proteomes" id="UP000323242"/>
    </source>
</evidence>
<dbReference type="Pfam" id="PF02469">
    <property type="entry name" value="Fasciclin"/>
    <property type="match status" value="1"/>
</dbReference>
<dbReference type="InterPro" id="IPR050904">
    <property type="entry name" value="Adhesion/Biosynth-related"/>
</dbReference>
<dbReference type="GO" id="GO:0005615">
    <property type="term" value="C:extracellular space"/>
    <property type="evidence" value="ECO:0007669"/>
    <property type="project" value="TreeGrafter"/>
</dbReference>
<protein>
    <submittedName>
        <fullName evidence="5">Fasciclin domain-containing protein</fullName>
    </submittedName>
</protein>
<sequence length="218" mass="22174">MNAFRFRRAAIAVTAAVTLPLTLAACGGDDSSSDAAADNASSSAPAEEKSSPAAEESTAMDGPFGPACASVPQDGAGSFDGMAQDPVATAASNNPALSTLVTAVKKAGLVDTLNNAQNITVFAPTNDAFAKIPKADLDKVLADKEMLTSILTYHVVGEKLAPQALESGTFETLQKSTLATKGSGEDYTVNDTSKVVCGNVPTANATVYIVDTVLMPKA</sequence>
<dbReference type="Proteomes" id="UP000323242">
    <property type="component" value="Unassembled WGS sequence"/>
</dbReference>
<dbReference type="GO" id="GO:0050839">
    <property type="term" value="F:cell adhesion molecule binding"/>
    <property type="evidence" value="ECO:0007669"/>
    <property type="project" value="TreeGrafter"/>
</dbReference>
<dbReference type="Gene3D" id="2.30.180.10">
    <property type="entry name" value="FAS1 domain"/>
    <property type="match status" value="1"/>
</dbReference>
<evidence type="ECO:0000256" key="1">
    <source>
        <dbReference type="ARBA" id="ARBA00022729"/>
    </source>
</evidence>
<dbReference type="AlphaFoldDB" id="A0A5D4IVG3"/>
<keyword evidence="1 3" id="KW-0732">Signal</keyword>
<dbReference type="PANTHER" id="PTHR10900:SF77">
    <property type="entry name" value="FI19380P1"/>
    <property type="match status" value="1"/>
</dbReference>
<dbReference type="EMBL" id="VSZQ01000147">
    <property type="protein sequence ID" value="TYR55583.1"/>
    <property type="molecule type" value="Genomic_DNA"/>
</dbReference>
<dbReference type="GO" id="GO:0007155">
    <property type="term" value="P:cell adhesion"/>
    <property type="evidence" value="ECO:0007669"/>
    <property type="project" value="TreeGrafter"/>
</dbReference>
<accession>A0A5D4IVG3</accession>
<dbReference type="PROSITE" id="PS51257">
    <property type="entry name" value="PROKAR_LIPOPROTEIN"/>
    <property type="match status" value="1"/>
</dbReference>
<feature type="compositionally biased region" description="Low complexity" evidence="2">
    <location>
        <begin position="30"/>
        <end position="59"/>
    </location>
</feature>